<dbReference type="OrthoDB" id="1708823at2759"/>
<name>A0A0L0UVB8_9BASI</name>
<reference evidence="2" key="1">
    <citation type="submission" date="2014-03" db="EMBL/GenBank/DDBJ databases">
        <title>The Genome Sequence of Puccinia striiformis f. sp. tritici PST-78.</title>
        <authorList>
            <consortium name="The Broad Institute Genome Sequencing Platform"/>
            <person name="Cuomo C."/>
            <person name="Hulbert S."/>
            <person name="Chen X."/>
            <person name="Walker B."/>
            <person name="Young S.K."/>
            <person name="Zeng Q."/>
            <person name="Gargeya S."/>
            <person name="Fitzgerald M."/>
            <person name="Haas B."/>
            <person name="Abouelleil A."/>
            <person name="Alvarado L."/>
            <person name="Arachchi H.M."/>
            <person name="Berlin A.M."/>
            <person name="Chapman S.B."/>
            <person name="Goldberg J."/>
            <person name="Griggs A."/>
            <person name="Gujja S."/>
            <person name="Hansen M."/>
            <person name="Howarth C."/>
            <person name="Imamovic A."/>
            <person name="Larimer J."/>
            <person name="McCowan C."/>
            <person name="Montmayeur A."/>
            <person name="Murphy C."/>
            <person name="Neiman D."/>
            <person name="Pearson M."/>
            <person name="Priest M."/>
            <person name="Roberts A."/>
            <person name="Saif S."/>
            <person name="Shea T."/>
            <person name="Sisk P."/>
            <person name="Sykes S."/>
            <person name="Wortman J."/>
            <person name="Nusbaum C."/>
            <person name="Birren B."/>
        </authorList>
    </citation>
    <scope>NUCLEOTIDE SEQUENCE [LARGE SCALE GENOMIC DNA]</scope>
    <source>
        <strain evidence="2">race PST-78</strain>
    </source>
</reference>
<dbReference type="Gene3D" id="3.40.50.720">
    <property type="entry name" value="NAD(P)-binding Rossmann-like Domain"/>
    <property type="match status" value="1"/>
</dbReference>
<dbReference type="AlphaFoldDB" id="A0A0L0UVB8"/>
<evidence type="ECO:0000313" key="2">
    <source>
        <dbReference type="Proteomes" id="UP000054564"/>
    </source>
</evidence>
<dbReference type="EMBL" id="AJIL01000241">
    <property type="protein sequence ID" value="KNE90714.1"/>
    <property type="molecule type" value="Genomic_DNA"/>
</dbReference>
<keyword evidence="2" id="KW-1185">Reference proteome</keyword>
<dbReference type="Proteomes" id="UP000054564">
    <property type="component" value="Unassembled WGS sequence"/>
</dbReference>
<accession>A0A0L0UVB8</accession>
<gene>
    <name evidence="1" type="ORF">PSTG_15866</name>
</gene>
<dbReference type="STRING" id="1165861.A0A0L0UVB8"/>
<protein>
    <submittedName>
        <fullName evidence="1">Uncharacterized protein</fullName>
    </submittedName>
</protein>
<organism evidence="1 2">
    <name type="scientific">Puccinia striiformis f. sp. tritici PST-78</name>
    <dbReference type="NCBI Taxonomy" id="1165861"/>
    <lineage>
        <taxon>Eukaryota</taxon>
        <taxon>Fungi</taxon>
        <taxon>Dikarya</taxon>
        <taxon>Basidiomycota</taxon>
        <taxon>Pucciniomycotina</taxon>
        <taxon>Pucciniomycetes</taxon>
        <taxon>Pucciniales</taxon>
        <taxon>Pucciniaceae</taxon>
        <taxon>Puccinia</taxon>
    </lineage>
</organism>
<evidence type="ECO:0000313" key="1">
    <source>
        <dbReference type="EMBL" id="KNE90714.1"/>
    </source>
</evidence>
<comment type="caution">
    <text evidence="1">The sequence shown here is derived from an EMBL/GenBank/DDBJ whole genome shotgun (WGS) entry which is preliminary data.</text>
</comment>
<sequence length="102" mass="11550">MKISRKRHQQFLPFEVIKRSQLNHITPKRLKKVPPSLWATLDDHASEIIKISDQLMESQGIDEALVPKKLLRQLALTSNLSLILSQEVLNALGGKQAPLSNF</sequence>
<proteinExistence type="predicted"/>